<name>A0A9D3NLX3_9TELE</name>
<accession>A0A9D3NLX3</accession>
<feature type="region of interest" description="Disordered" evidence="1">
    <location>
        <begin position="36"/>
        <end position="70"/>
    </location>
</feature>
<organism evidence="2 3">
    <name type="scientific">Hemibagrus wyckioides</name>
    <dbReference type="NCBI Taxonomy" id="337641"/>
    <lineage>
        <taxon>Eukaryota</taxon>
        <taxon>Metazoa</taxon>
        <taxon>Chordata</taxon>
        <taxon>Craniata</taxon>
        <taxon>Vertebrata</taxon>
        <taxon>Euteleostomi</taxon>
        <taxon>Actinopterygii</taxon>
        <taxon>Neopterygii</taxon>
        <taxon>Teleostei</taxon>
        <taxon>Ostariophysi</taxon>
        <taxon>Siluriformes</taxon>
        <taxon>Bagridae</taxon>
        <taxon>Hemibagrus</taxon>
    </lineage>
</organism>
<evidence type="ECO:0000256" key="1">
    <source>
        <dbReference type="SAM" id="MobiDB-lite"/>
    </source>
</evidence>
<evidence type="ECO:0000313" key="2">
    <source>
        <dbReference type="EMBL" id="KAG7324475.1"/>
    </source>
</evidence>
<sequence length="136" mass="14759">MAERAVMSTLRCAYLPPDGSTRQRVIARERLAWAFLPPPSCRGGAETPCRGSRGKPEASGRSSQDTPVSFSIRHPVCPSVSARARPLLRDLCDRAELVHLPTLLLPSPPLHPPPPPVNGAEPHRVMLLLLRPALPS</sequence>
<comment type="caution">
    <text evidence="2">The sequence shown here is derived from an EMBL/GenBank/DDBJ whole genome shotgun (WGS) entry which is preliminary data.</text>
</comment>
<evidence type="ECO:0000313" key="3">
    <source>
        <dbReference type="Proteomes" id="UP000824219"/>
    </source>
</evidence>
<keyword evidence="3" id="KW-1185">Reference proteome</keyword>
<protein>
    <submittedName>
        <fullName evidence="2">Uncharacterized protein</fullName>
    </submittedName>
</protein>
<feature type="compositionally biased region" description="Polar residues" evidence="1">
    <location>
        <begin position="60"/>
        <end position="69"/>
    </location>
</feature>
<proteinExistence type="predicted"/>
<dbReference type="EMBL" id="JAHKSW010000014">
    <property type="protein sequence ID" value="KAG7324475.1"/>
    <property type="molecule type" value="Genomic_DNA"/>
</dbReference>
<gene>
    <name evidence="2" type="ORF">KOW79_012491</name>
</gene>
<dbReference type="Proteomes" id="UP000824219">
    <property type="component" value="Linkage Group LG14"/>
</dbReference>
<reference evidence="2 3" key="1">
    <citation type="submission" date="2021-06" db="EMBL/GenBank/DDBJ databases">
        <title>Chromosome-level genome assembly of the red-tail catfish (Hemibagrus wyckioides).</title>
        <authorList>
            <person name="Shao F."/>
        </authorList>
    </citation>
    <scope>NUCLEOTIDE SEQUENCE [LARGE SCALE GENOMIC DNA]</scope>
    <source>
        <strain evidence="2">EC202008001</strain>
        <tissue evidence="2">Blood</tissue>
    </source>
</reference>
<dbReference type="AlphaFoldDB" id="A0A9D3NLX3"/>